<dbReference type="GO" id="GO:0007155">
    <property type="term" value="P:cell adhesion"/>
    <property type="evidence" value="ECO:0007669"/>
    <property type="project" value="UniProtKB-KW"/>
</dbReference>
<dbReference type="Pfam" id="PF03777">
    <property type="entry name" value="ChpA-C"/>
    <property type="match status" value="1"/>
</dbReference>
<gene>
    <name evidence="11" type="ORF">H1D24_05380</name>
</gene>
<feature type="domain" description="Chaplin" evidence="10">
    <location>
        <begin position="35"/>
        <end position="75"/>
    </location>
</feature>
<evidence type="ECO:0000256" key="3">
    <source>
        <dbReference type="ARBA" id="ARBA00022525"/>
    </source>
</evidence>
<feature type="region of interest" description="Disordered" evidence="8">
    <location>
        <begin position="91"/>
        <end position="173"/>
    </location>
</feature>
<evidence type="ECO:0000256" key="9">
    <source>
        <dbReference type="SAM" id="SignalP"/>
    </source>
</evidence>
<name>A0A7W0DI79_9ACTN</name>
<feature type="chain" id="PRO_5030995747" evidence="9">
    <location>
        <begin position="23"/>
        <end position="202"/>
    </location>
</feature>
<evidence type="ECO:0000259" key="10">
    <source>
        <dbReference type="PROSITE" id="PS51884"/>
    </source>
</evidence>
<sequence>MGKGILAAAAATGFLSLPGAYALAGADASGSASDSPGVLSGNDIQAPVDVPVDVCGDTVDVVAAVNPAVGNTCGSDDADAPHCCSNDPAGNDPARSGHCCGSEPTGSGLGNESPTVPRTAEPGAGQGPRANPAGPLEGQGQERELGASPQSGSSIPAQRVHSYGELAATGDPGNAIGIAAAGAGLLTGGAMLYRRVGATARR</sequence>
<dbReference type="EMBL" id="JACEHE010000002">
    <property type="protein sequence ID" value="MBA2945270.1"/>
    <property type="molecule type" value="Genomic_DNA"/>
</dbReference>
<evidence type="ECO:0000256" key="1">
    <source>
        <dbReference type="ARBA" id="ARBA00004191"/>
    </source>
</evidence>
<evidence type="ECO:0000256" key="7">
    <source>
        <dbReference type="PROSITE-ProRule" id="PRU01232"/>
    </source>
</evidence>
<keyword evidence="2" id="KW-0134">Cell wall</keyword>
<evidence type="ECO:0000256" key="5">
    <source>
        <dbReference type="ARBA" id="ARBA00022889"/>
    </source>
</evidence>
<dbReference type="AlphaFoldDB" id="A0A7W0DI79"/>
<accession>A0A7W0DI79</accession>
<feature type="signal peptide" evidence="9">
    <location>
        <begin position="1"/>
        <end position="22"/>
    </location>
</feature>
<keyword evidence="3" id="KW-0964">Secreted</keyword>
<evidence type="ECO:0000313" key="12">
    <source>
        <dbReference type="Proteomes" id="UP000545761"/>
    </source>
</evidence>
<evidence type="ECO:0000256" key="2">
    <source>
        <dbReference type="ARBA" id="ARBA00022512"/>
    </source>
</evidence>
<proteinExistence type="predicted"/>
<keyword evidence="6 7" id="KW-0034">Amyloid</keyword>
<organism evidence="11 12">
    <name type="scientific">Streptomyces himalayensis subsp. himalayensis</name>
    <dbReference type="NCBI Taxonomy" id="2756131"/>
    <lineage>
        <taxon>Bacteria</taxon>
        <taxon>Bacillati</taxon>
        <taxon>Actinomycetota</taxon>
        <taxon>Actinomycetes</taxon>
        <taxon>Kitasatosporales</taxon>
        <taxon>Streptomycetaceae</taxon>
        <taxon>Streptomyces</taxon>
        <taxon>Streptomyces himalayensis</taxon>
    </lineage>
</organism>
<dbReference type="RefSeq" id="WP_181656197.1">
    <property type="nucleotide sequence ID" value="NZ_JACEHE010000002.1"/>
</dbReference>
<evidence type="ECO:0000256" key="8">
    <source>
        <dbReference type="SAM" id="MobiDB-lite"/>
    </source>
</evidence>
<comment type="caution">
    <text evidence="11">The sequence shown here is derived from an EMBL/GenBank/DDBJ whole genome shotgun (WGS) entry which is preliminary data.</text>
</comment>
<evidence type="ECO:0000256" key="6">
    <source>
        <dbReference type="ARBA" id="ARBA00023087"/>
    </source>
</evidence>
<keyword evidence="5" id="KW-0130">Cell adhesion</keyword>
<evidence type="ECO:0000313" key="11">
    <source>
        <dbReference type="EMBL" id="MBA2945270.1"/>
    </source>
</evidence>
<reference evidence="11 12" key="1">
    <citation type="submission" date="2020-07" db="EMBL/GenBank/DDBJ databases">
        <title>Streptomyces isolated from Indian soil.</title>
        <authorList>
            <person name="Mandal S."/>
            <person name="Maiti P.K."/>
        </authorList>
    </citation>
    <scope>NUCLEOTIDE SEQUENCE [LARGE SCALE GENOMIC DNA]</scope>
    <source>
        <strain evidence="11 12">PSKA28</strain>
    </source>
</reference>
<comment type="subcellular location">
    <subcellularLocation>
        <location evidence="1">Secreted</location>
        <location evidence="1">Cell wall</location>
    </subcellularLocation>
</comment>
<keyword evidence="4 9" id="KW-0732">Signal</keyword>
<evidence type="ECO:0000256" key="4">
    <source>
        <dbReference type="ARBA" id="ARBA00022729"/>
    </source>
</evidence>
<dbReference type="Proteomes" id="UP000545761">
    <property type="component" value="Unassembled WGS sequence"/>
</dbReference>
<dbReference type="InterPro" id="IPR005528">
    <property type="entry name" value="ChpA-H"/>
</dbReference>
<protein>
    <submittedName>
        <fullName evidence="11">Chaplin</fullName>
    </submittedName>
</protein>
<dbReference type="PROSITE" id="PS51884">
    <property type="entry name" value="CHAPLIN"/>
    <property type="match status" value="1"/>
</dbReference>